<evidence type="ECO:0000256" key="1">
    <source>
        <dbReference type="SAM" id="MobiDB-lite"/>
    </source>
</evidence>
<evidence type="ECO:0000313" key="2">
    <source>
        <dbReference type="EMBL" id="GEL54900.1"/>
    </source>
</evidence>
<dbReference type="Proteomes" id="UP000321287">
    <property type="component" value="Unassembled WGS sequence"/>
</dbReference>
<keyword evidence="3" id="KW-1185">Reference proteome</keyword>
<dbReference type="RefSeq" id="WP_146926893.1">
    <property type="nucleotide sequence ID" value="NZ_BAPU01000048.1"/>
</dbReference>
<reference evidence="2 3" key="1">
    <citation type="submission" date="2019-07" db="EMBL/GenBank/DDBJ databases">
        <title>Whole genome shotgun sequence of Asaia bogorensis NBRC 16594.</title>
        <authorList>
            <person name="Hosoyama A."/>
            <person name="Uohara A."/>
            <person name="Ohji S."/>
            <person name="Ichikawa N."/>
        </authorList>
    </citation>
    <scope>NUCLEOTIDE SEQUENCE [LARGE SCALE GENOMIC DNA]</scope>
    <source>
        <strain evidence="2 3">NBRC 16594</strain>
    </source>
</reference>
<comment type="caution">
    <text evidence="2">The sequence shown here is derived from an EMBL/GenBank/DDBJ whole genome shotgun (WGS) entry which is preliminary data.</text>
</comment>
<sequence>MSTGPCQPVLPGNALYTALTRAALAMGRLDQRLHAHPLLPAILFRERLEAARVCASVDGHVIDPWHLAAVLEGLRPRLPGEDALERGGVIDSATVAFGHYQWLARPSAEQAPQIRDALALLRAEANPVGPLLGAARGFHKWIDTGNSRAPMRSALIAFWQETRLLRVKLPLTAPQAFAAETAWEKSSWLPRFLSCLAHEAEEMEVRITDMERQWRHARLHDGACRSNSRAGTAIDLIAAFPLLSATSLADKLGVSVKTACILLDRFLEKGIVIEVTHRSARRLFALKGFEPLRDTIQPPRRPMPGRKRGRPRREVQQDPPPTAEQDRPLPALGAPQPPGVSYADLEEAIALVEAAISRMQTTRV</sequence>
<gene>
    <name evidence="2" type="ORF">ABO01nite_29070</name>
</gene>
<feature type="region of interest" description="Disordered" evidence="1">
    <location>
        <begin position="294"/>
        <end position="340"/>
    </location>
</feature>
<accession>A0AAN4R528</accession>
<name>A0AAN4R528_9PROT</name>
<protein>
    <submittedName>
        <fullName evidence="2">Uncharacterized protein</fullName>
    </submittedName>
</protein>
<proteinExistence type="predicted"/>
<dbReference type="AlphaFoldDB" id="A0AAN4R528"/>
<organism evidence="2 3">
    <name type="scientific">Asaia bogorensis NBRC 16594</name>
    <dbReference type="NCBI Taxonomy" id="1231624"/>
    <lineage>
        <taxon>Bacteria</taxon>
        <taxon>Pseudomonadati</taxon>
        <taxon>Pseudomonadota</taxon>
        <taxon>Alphaproteobacteria</taxon>
        <taxon>Acetobacterales</taxon>
        <taxon>Acetobacteraceae</taxon>
        <taxon>Asaia</taxon>
    </lineage>
</organism>
<evidence type="ECO:0000313" key="3">
    <source>
        <dbReference type="Proteomes" id="UP000321287"/>
    </source>
</evidence>
<dbReference type="EMBL" id="BJVS01000010">
    <property type="protein sequence ID" value="GEL54900.1"/>
    <property type="molecule type" value="Genomic_DNA"/>
</dbReference>